<keyword evidence="4" id="KW-0963">Cytoplasm</keyword>
<protein>
    <recommendedName>
        <fullName evidence="4">dTTP/UTP pyrophosphatase</fullName>
        <shortName evidence="4">dTTPase/UTPase</shortName>
        <ecNumber evidence="4">3.6.1.9</ecNumber>
    </recommendedName>
    <alternativeName>
        <fullName evidence="4">Nucleoside triphosphate pyrophosphatase</fullName>
    </alternativeName>
    <alternativeName>
        <fullName evidence="4">Nucleotide pyrophosphatase</fullName>
        <shortName evidence="4">Nucleotide PPase</shortName>
    </alternativeName>
</protein>
<evidence type="ECO:0000256" key="2">
    <source>
        <dbReference type="ARBA" id="ARBA00022801"/>
    </source>
</evidence>
<dbReference type="GO" id="GO:0005737">
    <property type="term" value="C:cytoplasm"/>
    <property type="evidence" value="ECO:0007669"/>
    <property type="project" value="UniProtKB-SubCell"/>
</dbReference>
<dbReference type="EMBL" id="RJUL01000001">
    <property type="protein sequence ID" value="ROQ30825.1"/>
    <property type="molecule type" value="Genomic_DNA"/>
</dbReference>
<dbReference type="HAMAP" id="MF_00528">
    <property type="entry name" value="Maf"/>
    <property type="match status" value="1"/>
</dbReference>
<dbReference type="GO" id="GO:0036218">
    <property type="term" value="F:dTTP diphosphatase activity"/>
    <property type="evidence" value="ECO:0007669"/>
    <property type="project" value="RHEA"/>
</dbReference>
<dbReference type="Proteomes" id="UP000268033">
    <property type="component" value="Unassembled WGS sequence"/>
</dbReference>
<evidence type="ECO:0000313" key="5">
    <source>
        <dbReference type="EMBL" id="ROQ30825.1"/>
    </source>
</evidence>
<dbReference type="PANTHER" id="PTHR43213:SF5">
    <property type="entry name" value="BIFUNCTIONAL DTTP_UTP PYROPHOSPHATASE_METHYLTRANSFERASE PROTEIN-RELATED"/>
    <property type="match status" value="1"/>
</dbReference>
<dbReference type="EC" id="3.6.1.9" evidence="4"/>
<dbReference type="SUPFAM" id="SSF52972">
    <property type="entry name" value="ITPase-like"/>
    <property type="match status" value="1"/>
</dbReference>
<feature type="site" description="Important for substrate specificity" evidence="4">
    <location>
        <position position="73"/>
    </location>
</feature>
<dbReference type="RefSeq" id="WP_123420545.1">
    <property type="nucleotide sequence ID" value="NZ_RJUL01000001.1"/>
</dbReference>
<comment type="similarity">
    <text evidence="4">Belongs to the Maf family. YhdE subfamily.</text>
</comment>
<comment type="function">
    <text evidence="4">Nucleoside triphosphate pyrophosphatase that hydrolyzes dTTP and UTP. May have a dual role in cell division arrest and in preventing the incorporation of modified nucleotides into cellular nucleic acids.</text>
</comment>
<reference evidence="5 6" key="1">
    <citation type="submission" date="2018-11" db="EMBL/GenBank/DDBJ databases">
        <title>Genomic Encyclopedia of Type Strains, Phase IV (KMG-IV): sequencing the most valuable type-strain genomes for metagenomic binning, comparative biology and taxonomic classification.</title>
        <authorList>
            <person name="Goeker M."/>
        </authorList>
    </citation>
    <scope>NUCLEOTIDE SEQUENCE [LARGE SCALE GENOMIC DNA]</scope>
    <source>
        <strain evidence="5 6">DSM 21945</strain>
    </source>
</reference>
<dbReference type="InterPro" id="IPR029001">
    <property type="entry name" value="ITPase-like_fam"/>
</dbReference>
<evidence type="ECO:0000256" key="3">
    <source>
        <dbReference type="ARBA" id="ARBA00023080"/>
    </source>
</evidence>
<evidence type="ECO:0000256" key="1">
    <source>
        <dbReference type="ARBA" id="ARBA00001968"/>
    </source>
</evidence>
<dbReference type="STRING" id="584787.GCA_001247655_03582"/>
<feature type="active site" description="Proton acceptor" evidence="4">
    <location>
        <position position="72"/>
    </location>
</feature>
<evidence type="ECO:0000256" key="4">
    <source>
        <dbReference type="HAMAP-Rule" id="MF_00528"/>
    </source>
</evidence>
<evidence type="ECO:0000313" key="6">
    <source>
        <dbReference type="Proteomes" id="UP000268033"/>
    </source>
</evidence>
<accession>A0A3N1PPZ0</accession>
<dbReference type="InterPro" id="IPR003697">
    <property type="entry name" value="Maf-like"/>
</dbReference>
<keyword evidence="6" id="KW-1185">Reference proteome</keyword>
<dbReference type="Pfam" id="PF02545">
    <property type="entry name" value="Maf"/>
    <property type="match status" value="1"/>
</dbReference>
<keyword evidence="3 4" id="KW-0546">Nucleotide metabolism</keyword>
<dbReference type="GO" id="GO:0036221">
    <property type="term" value="F:UTP diphosphatase activity"/>
    <property type="evidence" value="ECO:0007669"/>
    <property type="project" value="RHEA"/>
</dbReference>
<comment type="caution">
    <text evidence="4">Lacks conserved residue(s) required for the propagation of feature annotation.</text>
</comment>
<name>A0A3N1PPZ0_9GAMM</name>
<comment type="catalytic activity">
    <reaction evidence="4">
        <text>dTTP + H2O = dTMP + diphosphate + H(+)</text>
        <dbReference type="Rhea" id="RHEA:28534"/>
        <dbReference type="ChEBI" id="CHEBI:15377"/>
        <dbReference type="ChEBI" id="CHEBI:15378"/>
        <dbReference type="ChEBI" id="CHEBI:33019"/>
        <dbReference type="ChEBI" id="CHEBI:37568"/>
        <dbReference type="ChEBI" id="CHEBI:63528"/>
        <dbReference type="EC" id="3.6.1.9"/>
    </reaction>
</comment>
<dbReference type="CDD" id="cd00555">
    <property type="entry name" value="Maf"/>
    <property type="match status" value="1"/>
</dbReference>
<dbReference type="PANTHER" id="PTHR43213">
    <property type="entry name" value="BIFUNCTIONAL DTTP/UTP PYROPHOSPHATASE/METHYLTRANSFERASE PROTEIN-RELATED"/>
    <property type="match status" value="1"/>
</dbReference>
<dbReference type="NCBIfam" id="TIGR00172">
    <property type="entry name" value="maf"/>
    <property type="match status" value="1"/>
</dbReference>
<feature type="site" description="Important for substrate specificity" evidence="4">
    <location>
        <position position="155"/>
    </location>
</feature>
<feature type="site" description="Important for substrate specificity" evidence="4">
    <location>
        <position position="14"/>
    </location>
</feature>
<comment type="cofactor">
    <cofactor evidence="1 4">
        <name>a divalent metal cation</name>
        <dbReference type="ChEBI" id="CHEBI:60240"/>
    </cofactor>
</comment>
<dbReference type="AlphaFoldDB" id="A0A3N1PPZ0"/>
<dbReference type="GO" id="GO:0009117">
    <property type="term" value="P:nucleotide metabolic process"/>
    <property type="evidence" value="ECO:0007669"/>
    <property type="project" value="UniProtKB-KW"/>
</dbReference>
<comment type="subcellular location">
    <subcellularLocation>
        <location evidence="4">Cytoplasm</location>
    </subcellularLocation>
</comment>
<dbReference type="PIRSF" id="PIRSF006305">
    <property type="entry name" value="Maf"/>
    <property type="match status" value="1"/>
</dbReference>
<organism evidence="5 6">
    <name type="scientific">Gallaecimonas pentaromativorans</name>
    <dbReference type="NCBI Taxonomy" id="584787"/>
    <lineage>
        <taxon>Bacteria</taxon>
        <taxon>Pseudomonadati</taxon>
        <taxon>Pseudomonadota</taxon>
        <taxon>Gammaproteobacteria</taxon>
        <taxon>Enterobacterales</taxon>
        <taxon>Gallaecimonadaceae</taxon>
        <taxon>Gallaecimonas</taxon>
    </lineage>
</organism>
<gene>
    <name evidence="5" type="ORF">EDC28_101518</name>
</gene>
<sequence length="193" mass="20601">MAAPALYLASSSPRRRQLLALLDLPFEVLAVDVDESAMPGESPLALVERLARAKAEAGAALAPQLLPVLGSDTVGELDGQLLVKPVDEQDAARMMRAMSGRSHFIHTAIAFSDGRRTLSHVVTSAVTFKPLSDPEIAAYWQSGEPADKAGGYGIQGRGGRFVSHLSGSYFAVVGLPLMETERLLNQFLGKETK</sequence>
<comment type="caution">
    <text evidence="5">The sequence shown here is derived from an EMBL/GenBank/DDBJ whole genome shotgun (WGS) entry which is preliminary data.</text>
</comment>
<dbReference type="Gene3D" id="3.90.950.10">
    <property type="match status" value="1"/>
</dbReference>
<proteinExistence type="inferred from homology"/>
<keyword evidence="2 4" id="KW-0378">Hydrolase</keyword>
<comment type="catalytic activity">
    <reaction evidence="4">
        <text>UTP + H2O = UMP + diphosphate + H(+)</text>
        <dbReference type="Rhea" id="RHEA:29395"/>
        <dbReference type="ChEBI" id="CHEBI:15377"/>
        <dbReference type="ChEBI" id="CHEBI:15378"/>
        <dbReference type="ChEBI" id="CHEBI:33019"/>
        <dbReference type="ChEBI" id="CHEBI:46398"/>
        <dbReference type="ChEBI" id="CHEBI:57865"/>
        <dbReference type="EC" id="3.6.1.9"/>
    </reaction>
</comment>